<dbReference type="SUPFAM" id="SSF54001">
    <property type="entry name" value="Cysteine proteinases"/>
    <property type="match status" value="1"/>
</dbReference>
<evidence type="ECO:0000313" key="2">
    <source>
        <dbReference type="Proteomes" id="UP000199136"/>
    </source>
</evidence>
<name>A0A1I5X9G5_9LACT</name>
<dbReference type="Gene3D" id="3.90.1720.10">
    <property type="entry name" value="endopeptidase domain like (from Nostoc punctiforme)"/>
    <property type="match status" value="1"/>
</dbReference>
<dbReference type="AlphaFoldDB" id="A0A1I5X9G5"/>
<dbReference type="Proteomes" id="UP000199136">
    <property type="component" value="Unassembled WGS sequence"/>
</dbReference>
<reference evidence="1 2" key="1">
    <citation type="submission" date="2016-10" db="EMBL/GenBank/DDBJ databases">
        <authorList>
            <person name="de Groot N.N."/>
        </authorList>
    </citation>
    <scope>NUCLEOTIDE SEQUENCE [LARGE SCALE GENOMIC DNA]</scope>
    <source>
        <strain evidence="1 2">DSM 20581</strain>
    </source>
</reference>
<accession>A0A1I5X9G5</accession>
<sequence length="203" mass="23962">MNVYLLLTDTGTVFSTAIKKYTRKPYNHASLALDQQLTEVYSFARKKVYNPFIGGFVQEDVTKHLLNEASCEIYCLTITPLQYEHLQLILEQFERDKEQYKYNLLGVLAIPLRRDIYRENAYFCSQFVAYVIGDAGISLIDKPTHLITPDDFRQCEQVELVYEGKVKDYLIQEKPELYLEQEATLREALHHFFKQCQKRLEWK</sequence>
<protein>
    <recommendedName>
        <fullName evidence="3">Permuted papain-like amidase enzyme, YaeF/YiiX, C92 family</fullName>
    </recommendedName>
</protein>
<gene>
    <name evidence="1" type="ORF">SAMN04488506_1288</name>
</gene>
<dbReference type="InterPro" id="IPR038765">
    <property type="entry name" value="Papain-like_cys_pep_sf"/>
</dbReference>
<dbReference type="RefSeq" id="WP_177192518.1">
    <property type="nucleotide sequence ID" value="NZ_FOXW01000004.1"/>
</dbReference>
<evidence type="ECO:0000313" key="1">
    <source>
        <dbReference type="EMBL" id="SFQ28610.1"/>
    </source>
</evidence>
<proteinExistence type="predicted"/>
<keyword evidence="2" id="KW-1185">Reference proteome</keyword>
<organism evidence="1 2">
    <name type="scientific">Desemzia incerta</name>
    <dbReference type="NCBI Taxonomy" id="82801"/>
    <lineage>
        <taxon>Bacteria</taxon>
        <taxon>Bacillati</taxon>
        <taxon>Bacillota</taxon>
        <taxon>Bacilli</taxon>
        <taxon>Lactobacillales</taxon>
        <taxon>Carnobacteriaceae</taxon>
        <taxon>Desemzia</taxon>
    </lineage>
</organism>
<dbReference type="STRING" id="82801.SAMN04488506_1288"/>
<evidence type="ECO:0008006" key="3">
    <source>
        <dbReference type="Google" id="ProtNLM"/>
    </source>
</evidence>
<dbReference type="EMBL" id="FOXW01000004">
    <property type="protein sequence ID" value="SFQ28610.1"/>
    <property type="molecule type" value="Genomic_DNA"/>
</dbReference>